<name>A0A1F7RKB7_9BACT</name>
<evidence type="ECO:0000313" key="3">
    <source>
        <dbReference type="EMBL" id="OGL41881.1"/>
    </source>
</evidence>
<dbReference type="Proteomes" id="UP000179266">
    <property type="component" value="Unassembled WGS sequence"/>
</dbReference>
<accession>A0A1F7RKB7</accession>
<gene>
    <name evidence="3" type="ORF">A2161_20485</name>
</gene>
<reference evidence="3 4" key="1">
    <citation type="journal article" date="2016" name="Nat. Commun.">
        <title>Thousands of microbial genomes shed light on interconnected biogeochemical processes in an aquifer system.</title>
        <authorList>
            <person name="Anantharaman K."/>
            <person name="Brown C.T."/>
            <person name="Hug L.A."/>
            <person name="Sharon I."/>
            <person name="Castelle C.J."/>
            <person name="Probst A.J."/>
            <person name="Thomas B.C."/>
            <person name="Singh A."/>
            <person name="Wilkins M.J."/>
            <person name="Karaoz U."/>
            <person name="Brodie E.L."/>
            <person name="Williams K.H."/>
            <person name="Hubbard S.S."/>
            <person name="Banfield J.F."/>
        </authorList>
    </citation>
    <scope>NUCLEOTIDE SEQUENCE [LARGE SCALE GENOMIC DNA]</scope>
</reference>
<protein>
    <submittedName>
        <fullName evidence="3">Uncharacterized protein</fullName>
    </submittedName>
</protein>
<sequence>MIHLNIAERIINLCGAIEGDLSGSVGGSLTESVAESDVYDMYGAVWQLTRLKGNPVVASINVSGTMSFMGSTPYASTGLYTFQSSFAGTASGFYTGVFNPIITHVRVNDATDPYDGEGFSIISNISTNGAGNAWTYDKVISTDMLEMNGFSTLPLLGSLCGILNSSGASASLLVTIERTDYALPPMADLEIKIWGPHNLSPGQTMDYIIEYGNFGSIPAENIIIVQHLPDEVDYVTSSDGGIYIFEAHQILWKLGTIAPGSKGYLSSKVTVDWGLPGHLQFSSFLTIDTTSAEVDSYLDPELKLDNFDEYLNYETIKIITTKNLSISELSEEFAINGELQDLFDFAIDQGYVYSNITIKYIYNDATFSLNSIMFPPDASSSSITSSSDEFHINELYTLQRGDGSPIRMILIDLKYDGTYYSLTFRDAEGWCSYRKLKGVKDLTPVGSAGWKSTDCNRANLVWNCLREKWNSLSDIGAEFSGDIIDKVNGNLGSVYNTLTTSEDCLACISGDTSACDACFLDIFYDEDMLDGLIPPGGFTILECIGEAGKHPEKYECKPGEIMAEFCASPTTIGWMECDADCAWKAKYTPCPKLSGCISFRNKRAMCYKTIFGVKRFKNLSDIKHEILTASDPNIKHGKSGYILPGEKLDYKIEFENVGEGIAFGVYFVDTLNDYLDESTLVLGPVKSKSDDSIIGPVGTYDPATRTITWLAGEVGPLAGGYTELSVNVKSDAPSGTEIINYATIYFPSVPQITLTNGIVSIVSTKLSFNLCSGLNLVALNFNNIKTEKADTLLADLCAGNADVIWKYDCNTKNFYNWTIYDSEVGWECPPGMAFWVNIPYPGGCTWESSGALDISISYNLCAGLNLVALPIYSTGITKASELRASVPNCTAVYRFKKETDCINPLGFDAYFDISDPGDDFDLIPGYGYWVNVTVAGIWTPPNP</sequence>
<organism evidence="3 4">
    <name type="scientific">Candidatus Schekmanbacteria bacterium RBG_13_48_7</name>
    <dbReference type="NCBI Taxonomy" id="1817878"/>
    <lineage>
        <taxon>Bacteria</taxon>
        <taxon>Candidatus Schekmaniibacteriota</taxon>
    </lineage>
</organism>
<dbReference type="InterPro" id="IPR055353">
    <property type="entry name" value="DUF7619"/>
</dbReference>
<proteinExistence type="predicted"/>
<dbReference type="InterPro" id="IPR001434">
    <property type="entry name" value="OmcB-like_DUF11"/>
</dbReference>
<evidence type="ECO:0000313" key="4">
    <source>
        <dbReference type="Proteomes" id="UP000179266"/>
    </source>
</evidence>
<dbReference type="Pfam" id="PF01345">
    <property type="entry name" value="DUF11"/>
    <property type="match status" value="1"/>
</dbReference>
<dbReference type="Pfam" id="PF24595">
    <property type="entry name" value="DUF7619"/>
    <property type="match status" value="1"/>
</dbReference>
<feature type="domain" description="DUF7619" evidence="2">
    <location>
        <begin position="635"/>
        <end position="753"/>
    </location>
</feature>
<feature type="domain" description="DUF11" evidence="1">
    <location>
        <begin position="196"/>
        <end position="276"/>
    </location>
</feature>
<dbReference type="EMBL" id="MGDD01000338">
    <property type="protein sequence ID" value="OGL41881.1"/>
    <property type="molecule type" value="Genomic_DNA"/>
</dbReference>
<evidence type="ECO:0000259" key="2">
    <source>
        <dbReference type="Pfam" id="PF24595"/>
    </source>
</evidence>
<dbReference type="AlphaFoldDB" id="A0A1F7RKB7"/>
<comment type="caution">
    <text evidence="3">The sequence shown here is derived from an EMBL/GenBank/DDBJ whole genome shotgun (WGS) entry which is preliminary data.</text>
</comment>
<evidence type="ECO:0000259" key="1">
    <source>
        <dbReference type="Pfam" id="PF01345"/>
    </source>
</evidence>